<accession>A0A6B0TIP7</accession>
<dbReference type="PANTHER" id="PTHR33932:SF4">
    <property type="entry name" value="NA(+)_H(+) ANTIPORTER SUBUNIT B"/>
    <property type="match status" value="1"/>
</dbReference>
<dbReference type="InterPro" id="IPR007182">
    <property type="entry name" value="MnhB"/>
</dbReference>
<dbReference type="GO" id="GO:0005886">
    <property type="term" value="C:plasma membrane"/>
    <property type="evidence" value="ECO:0007669"/>
    <property type="project" value="UniProtKB-SubCell"/>
</dbReference>
<dbReference type="Pfam" id="PF04039">
    <property type="entry name" value="MnhB"/>
    <property type="match status" value="1"/>
</dbReference>
<evidence type="ECO:0000256" key="2">
    <source>
        <dbReference type="ARBA" id="ARBA00022475"/>
    </source>
</evidence>
<keyword evidence="9" id="KW-1185">Reference proteome</keyword>
<evidence type="ECO:0000256" key="3">
    <source>
        <dbReference type="ARBA" id="ARBA00022692"/>
    </source>
</evidence>
<gene>
    <name evidence="8" type="ORF">GRX03_15890</name>
</gene>
<evidence type="ECO:0000256" key="4">
    <source>
        <dbReference type="ARBA" id="ARBA00022989"/>
    </source>
</evidence>
<name>A0A6B0TIP7_9EURY</name>
<comment type="subcellular location">
    <subcellularLocation>
        <location evidence="1">Cell membrane</location>
        <topology evidence="1">Multi-pass membrane protein</topology>
    </subcellularLocation>
</comment>
<feature type="domain" description="Na+/H+ antiporter MnhB subunit-related protein" evidence="7">
    <location>
        <begin position="18"/>
        <end position="140"/>
    </location>
</feature>
<evidence type="ECO:0000259" key="7">
    <source>
        <dbReference type="Pfam" id="PF04039"/>
    </source>
</evidence>
<evidence type="ECO:0000313" key="8">
    <source>
        <dbReference type="EMBL" id="MXR53079.1"/>
    </source>
</evidence>
<feature type="transmembrane region" description="Helical" evidence="6">
    <location>
        <begin position="21"/>
        <end position="42"/>
    </location>
</feature>
<dbReference type="OrthoDB" id="19265at2157"/>
<keyword evidence="5 6" id="KW-0472">Membrane</keyword>
<proteinExistence type="predicted"/>
<dbReference type="RefSeq" id="WP_159765377.1">
    <property type="nucleotide sequence ID" value="NZ_WUUT01000008.1"/>
</dbReference>
<keyword evidence="3 6" id="KW-0812">Transmembrane</keyword>
<evidence type="ECO:0000313" key="9">
    <source>
        <dbReference type="Proteomes" id="UP000466535"/>
    </source>
</evidence>
<comment type="caution">
    <text evidence="8">The sequence shown here is derived from an EMBL/GenBank/DDBJ whole genome shotgun (WGS) entry which is preliminary data.</text>
</comment>
<protein>
    <submittedName>
        <fullName evidence="8">Cation:proton antiporter</fullName>
    </submittedName>
</protein>
<sequence length="163" mass="16963">MSDADSERTVSAYVESQIIMTTVRLVAPFSLTYGLFLTFHGADSAGGGFQGGAIAGATVLMIAFAFGIEPTREWLRNRTVVLLASGGVAAFAAVGLIPVVYGDNFLGFPVFKKAFGIKAKWGLEAVEILGVAPIVTGIVIGLFFVIAAGLGTEAPDQEVTTDD</sequence>
<keyword evidence="4 6" id="KW-1133">Transmembrane helix</keyword>
<organism evidence="8 9">
    <name type="scientific">Halovenus carboxidivorans</name>
    <dbReference type="NCBI Taxonomy" id="2692199"/>
    <lineage>
        <taxon>Archaea</taxon>
        <taxon>Methanobacteriati</taxon>
        <taxon>Methanobacteriota</taxon>
        <taxon>Stenosarchaea group</taxon>
        <taxon>Halobacteria</taxon>
        <taxon>Halobacteriales</taxon>
        <taxon>Haloarculaceae</taxon>
        <taxon>Halovenus</taxon>
    </lineage>
</organism>
<evidence type="ECO:0000256" key="1">
    <source>
        <dbReference type="ARBA" id="ARBA00004651"/>
    </source>
</evidence>
<feature type="transmembrane region" description="Helical" evidence="6">
    <location>
        <begin position="48"/>
        <end position="68"/>
    </location>
</feature>
<feature type="transmembrane region" description="Helical" evidence="6">
    <location>
        <begin position="80"/>
        <end position="101"/>
    </location>
</feature>
<dbReference type="NCBIfam" id="NF009160">
    <property type="entry name" value="PRK12505.1"/>
    <property type="match status" value="1"/>
</dbReference>
<evidence type="ECO:0000256" key="6">
    <source>
        <dbReference type="SAM" id="Phobius"/>
    </source>
</evidence>
<dbReference type="EMBL" id="WUUT01000008">
    <property type="protein sequence ID" value="MXR53079.1"/>
    <property type="molecule type" value="Genomic_DNA"/>
</dbReference>
<feature type="transmembrane region" description="Helical" evidence="6">
    <location>
        <begin position="128"/>
        <end position="150"/>
    </location>
</feature>
<keyword evidence="2" id="KW-1003">Cell membrane</keyword>
<evidence type="ECO:0000256" key="5">
    <source>
        <dbReference type="ARBA" id="ARBA00023136"/>
    </source>
</evidence>
<dbReference type="AlphaFoldDB" id="A0A6B0TIP7"/>
<reference evidence="8 9" key="1">
    <citation type="submission" date="2019-12" db="EMBL/GenBank/DDBJ databases">
        <title>Isolation and characterization of three novel carbon monoxide-oxidizing members of Halobacteria from salione crusts and soils.</title>
        <authorList>
            <person name="Myers M.R."/>
            <person name="King G.M."/>
        </authorList>
    </citation>
    <scope>NUCLEOTIDE SEQUENCE [LARGE SCALE GENOMIC DNA]</scope>
    <source>
        <strain evidence="8 9">WSH3</strain>
    </source>
</reference>
<dbReference type="Proteomes" id="UP000466535">
    <property type="component" value="Unassembled WGS sequence"/>
</dbReference>
<dbReference type="PANTHER" id="PTHR33932">
    <property type="entry name" value="NA(+)/H(+) ANTIPORTER SUBUNIT B"/>
    <property type="match status" value="1"/>
</dbReference>
<dbReference type="InterPro" id="IPR050622">
    <property type="entry name" value="CPA3_antiporter_subunitB"/>
</dbReference>